<proteinExistence type="predicted"/>
<sequence>MSESILFWKEYIKLYCLEKEQTGLSIPNIVGSVRLNSSSKNYSISDFLTDVANENFEILISECPDINELVFGKFKNWDAPKNYYQHINSIYFSKSNFRNEILDLKSLAKELENQYYLRIENQTYSKENGSWVYLTLEDEQNHFTVNQRLKNL</sequence>
<keyword evidence="2" id="KW-1185">Reference proteome</keyword>
<organism evidence="1 2">
    <name type="scientific">Aequorivita viscosa</name>
    <dbReference type="NCBI Taxonomy" id="797419"/>
    <lineage>
        <taxon>Bacteria</taxon>
        <taxon>Pseudomonadati</taxon>
        <taxon>Bacteroidota</taxon>
        <taxon>Flavobacteriia</taxon>
        <taxon>Flavobacteriales</taxon>
        <taxon>Flavobacteriaceae</taxon>
        <taxon>Aequorivita</taxon>
    </lineage>
</organism>
<dbReference type="Proteomes" id="UP000184172">
    <property type="component" value="Unassembled WGS sequence"/>
</dbReference>
<name>A0A1M6MMQ8_9FLAO</name>
<reference evidence="2" key="1">
    <citation type="submission" date="2016-11" db="EMBL/GenBank/DDBJ databases">
        <authorList>
            <person name="Varghese N."/>
            <person name="Submissions S."/>
        </authorList>
    </citation>
    <scope>NUCLEOTIDE SEQUENCE [LARGE SCALE GENOMIC DNA]</scope>
    <source>
        <strain evidence="2">DSM 26349</strain>
    </source>
</reference>
<protein>
    <submittedName>
        <fullName evidence="1">Uncharacterized protein</fullName>
    </submittedName>
</protein>
<dbReference type="RefSeq" id="WP_073221040.1">
    <property type="nucleotide sequence ID" value="NZ_FNNS01000038.1"/>
</dbReference>
<accession>A0A1M6MMQ8</accession>
<dbReference type="EMBL" id="FQYV01000028">
    <property type="protein sequence ID" value="SHJ84563.1"/>
    <property type="molecule type" value="Genomic_DNA"/>
</dbReference>
<dbReference type="STRING" id="797419.SAMN05216556_1383"/>
<dbReference type="AlphaFoldDB" id="A0A1M6MMQ8"/>
<evidence type="ECO:0000313" key="1">
    <source>
        <dbReference type="EMBL" id="SHJ84563.1"/>
    </source>
</evidence>
<evidence type="ECO:0000313" key="2">
    <source>
        <dbReference type="Proteomes" id="UP000184172"/>
    </source>
</evidence>
<gene>
    <name evidence="1" type="ORF">SAMN04487908_12819</name>
</gene>